<reference evidence="3" key="1">
    <citation type="submission" date="2025-08" db="UniProtKB">
        <authorList>
            <consortium name="RefSeq"/>
        </authorList>
    </citation>
    <scope>IDENTIFICATION</scope>
    <source>
        <tissue evidence="3">Sperm</tissue>
    </source>
</reference>
<evidence type="ECO:0000313" key="2">
    <source>
        <dbReference type="Proteomes" id="UP001318040"/>
    </source>
</evidence>
<feature type="region of interest" description="Disordered" evidence="1">
    <location>
        <begin position="103"/>
        <end position="131"/>
    </location>
</feature>
<dbReference type="GeneID" id="116939325"/>
<dbReference type="KEGG" id="pmrn:116939325"/>
<feature type="compositionally biased region" description="Polar residues" evidence="1">
    <location>
        <begin position="1071"/>
        <end position="1081"/>
    </location>
</feature>
<keyword evidence="2" id="KW-1185">Reference proteome</keyword>
<accession>A0AAJ7SQ15</accession>
<dbReference type="Proteomes" id="UP001318040">
    <property type="component" value="Chromosome 6"/>
</dbReference>
<feature type="compositionally biased region" description="Polar residues" evidence="1">
    <location>
        <begin position="324"/>
        <end position="348"/>
    </location>
</feature>
<feature type="compositionally biased region" description="Polar residues" evidence="1">
    <location>
        <begin position="219"/>
        <end position="228"/>
    </location>
</feature>
<dbReference type="RefSeq" id="XP_032803427.1">
    <property type="nucleotide sequence ID" value="XM_032947536.1"/>
</dbReference>
<evidence type="ECO:0000256" key="1">
    <source>
        <dbReference type="SAM" id="MobiDB-lite"/>
    </source>
</evidence>
<feature type="compositionally biased region" description="Basic and acidic residues" evidence="1">
    <location>
        <begin position="197"/>
        <end position="218"/>
    </location>
</feature>
<proteinExistence type="predicted"/>
<sequence>MRTRRRPPTAGEEACRSTRARDDGEEEAKGGGEETEVAADGAQTPQRTQGCRLSRHRRGEARSAASQLGRMAAGEARGRAQANIMSTNAHGSAVLESGLAAHTSGCSESEHDISWNPLSPSQGPTAERRGAWPIKTNLADIIKKLKPVEEPMPNSMGSLVTLWMEGEGISPSSSSFSPEPIKHEHSTQGRNKRRRVECRELRPEELVSMAKDIDRASRDGNNASSTVCSEHARSPPQHGNATTHGGVTTAFGADLPPQGSLHSATRLTHADILRERVGIARRSENGRDDDSTPTRILGTPVSSPLVNVLLPHELEPSSEPMSEHASTNSGDRPRPSQLTFYPPLQSTPKAKGSGWQYEADLHALFDEDTIDPSHPLSERGAVGTGFQDKLATASSAPRLAKKTACHSVQGLRCTSEAAQVLLAGDLPSCVIDAPPAGARARPLCYEPSGAADCAQRNKEVGSARPTNANTGDTVLAFAEGAARDGGTATPVIPGSNLSMENVFDDWEDDDWVHDSSFIAVSNQLSDLVTNSERVDATANRTLVVDEMQDNQAARLKPDSVEATSCLMNAPIKQSTMPSGHSAYFPNGFNTVSLEKQNSLPSMPLQSTSSSIATGIERGSADQSGQGPCASGFRPNRPMQAAVKSSHPVVGQRGAAMKISTKLECADSLGPAVVQINRESFKATGSRQEKGGTACRVLGPNQTLEANQSVISMPNYTFSTKPQPSSNSVNPTHNFDPAHSSKLNLNVHLNLSATSNCKSNLNPITDPNRVKPNAASTVIGEDEWDDLGNMDELLSRIREPVDGIWDKQSDIDPVDNKECALSASLTALTADRPPGRADAKPSGSGASCGVATTAGAVCFEVSSGTCPTKQHSFKFVRTNNNSAVERASDNDSLSLLAQGGMGTRSAVGASGSALTIPHTVHLNTVLPSHIKSRNTLLQARAAGESEKASVLVPLSSVLPAGAQTFVSKPVASVVPPTRRLTVPEAAAARPGPPRIGDFQGRSGGATGVPPGAPGCPLNRSRSAFDILSTNSKPVLRRHYTDTTVAFTGGPKQCGPEEIERKRQEALDRRRQSASQQYATQRATRPPIKLRESQTNTKT</sequence>
<feature type="compositionally biased region" description="Polar residues" evidence="1">
    <location>
        <begin position="237"/>
        <end position="246"/>
    </location>
</feature>
<dbReference type="AlphaFoldDB" id="A0AAJ7SQ15"/>
<feature type="region of interest" description="Disordered" evidence="1">
    <location>
        <begin position="985"/>
        <end position="1015"/>
    </location>
</feature>
<feature type="compositionally biased region" description="Basic and acidic residues" evidence="1">
    <location>
        <begin position="1056"/>
        <end position="1069"/>
    </location>
</feature>
<gene>
    <name evidence="3" type="primary">LOC116939325</name>
</gene>
<organism evidence="2 3">
    <name type="scientific">Petromyzon marinus</name>
    <name type="common">Sea lamprey</name>
    <dbReference type="NCBI Taxonomy" id="7757"/>
    <lineage>
        <taxon>Eukaryota</taxon>
        <taxon>Metazoa</taxon>
        <taxon>Chordata</taxon>
        <taxon>Craniata</taxon>
        <taxon>Vertebrata</taxon>
        <taxon>Cyclostomata</taxon>
        <taxon>Hyperoartia</taxon>
        <taxon>Petromyzontiformes</taxon>
        <taxon>Petromyzontidae</taxon>
        <taxon>Petromyzon</taxon>
    </lineage>
</organism>
<feature type="region of interest" description="Disordered" evidence="1">
    <location>
        <begin position="615"/>
        <end position="647"/>
    </location>
</feature>
<evidence type="ECO:0000313" key="3">
    <source>
        <dbReference type="RefSeq" id="XP_032803427.1"/>
    </source>
</evidence>
<feature type="compositionally biased region" description="Basic and acidic residues" evidence="1">
    <location>
        <begin position="268"/>
        <end position="292"/>
    </location>
</feature>
<protein>
    <submittedName>
        <fullName evidence="3">Uncharacterized protein LOC116939325 isoform X1</fullName>
    </submittedName>
</protein>
<name>A0AAJ7SQ15_PETMA</name>
<feature type="compositionally biased region" description="Basic and acidic residues" evidence="1">
    <location>
        <begin position="13"/>
        <end position="32"/>
    </location>
</feature>
<feature type="region of interest" description="Disordered" evidence="1">
    <location>
        <begin position="169"/>
        <end position="352"/>
    </location>
</feature>
<feature type="compositionally biased region" description="Low complexity" evidence="1">
    <location>
        <begin position="169"/>
        <end position="179"/>
    </location>
</feature>
<feature type="region of interest" description="Disordered" evidence="1">
    <location>
        <begin position="1"/>
        <end position="58"/>
    </location>
</feature>
<feature type="region of interest" description="Disordered" evidence="1">
    <location>
        <begin position="1045"/>
        <end position="1097"/>
    </location>
</feature>